<dbReference type="InterPro" id="IPR010105">
    <property type="entry name" value="TonB_sidphr_rcpt"/>
</dbReference>
<evidence type="ECO:0000259" key="17">
    <source>
        <dbReference type="Pfam" id="PF00593"/>
    </source>
</evidence>
<dbReference type="PANTHER" id="PTHR32552:SF89">
    <property type="entry name" value="CATECHOLATE SIDEROPHORE RECEPTOR FIU"/>
    <property type="match status" value="1"/>
</dbReference>
<keyword evidence="8" id="KW-0408">Iron</keyword>
<dbReference type="PANTHER" id="PTHR32552">
    <property type="entry name" value="FERRICHROME IRON RECEPTOR-RELATED"/>
    <property type="match status" value="1"/>
</dbReference>
<feature type="chain" id="PRO_5017436504" evidence="16">
    <location>
        <begin position="29"/>
        <end position="773"/>
    </location>
</feature>
<dbReference type="InterPro" id="IPR036942">
    <property type="entry name" value="Beta-barrel_TonB_sf"/>
</dbReference>
<sequence>MAQIKSRKHNRSTQLVALAASFPLMAHAAQQESDTAKLPVIAVEAKAENNYKAERVSSTKYTQPLVDTPQTISVIKKEILQEQGATSLVDALRNTPGITLQLGENGNTSAGDAFQMRGFDTKNSIYVDGIRDIGAVSRDVYNLEQIEVVKGPSGAEAGRGGAGGYINLVSKLPYAENSREVSATYKTAEHGRLAADINQAINESVAVRLNVMGQQGGVEGRDYVEQNGWAVAPSIAFGLDRDTRFYLYSQHIQQRNVPDGGIPTIGMKGFYYNNTDTKLTQAQRDIINNAVNAARPVDSENFYGSVDDYEDINANMVTAKVESDFAENVKLTNITRLGKTEMDRVLTGVNALVISNLNTPKDPNSWSVVRTRQGVDQTNKILTNQTSLNLNLKTGSIEHDVVAGLELLREEQLNNTLNIQTPGQTAPVIPPASLYDPNPYSKLPGLVHTGAYAKGKTDTAAAYLFDTLKFGERFQLNGGIRVDYYDTEYDGLTVATDAKTLAVTNTATHLGTNGTLVSWKLGSVFKPTPASSIYASYAKSLTPPGTAFVLTDNSTSANNVANNPAAKPQKTHHYEVGTKWTLNDDKIILTAAAYHTENENQITQDPISLQYVPEGKMTVKGLELGAVGQITRAWNVSAGVAFMDTEQENQQTYNATTKVWTETNAVRWSPDLTATLWTTYSVAGFKAGVGARYVDEQKRAITTGSTSTTNMPVIPSYVVFDAMAGYTFNKNASASLHIYNLADKEYISTLNNGGSRLVLGQPRSAALSFNYKF</sequence>
<evidence type="ECO:0000256" key="4">
    <source>
        <dbReference type="ARBA" id="ARBA00022452"/>
    </source>
</evidence>
<evidence type="ECO:0000256" key="5">
    <source>
        <dbReference type="ARBA" id="ARBA00022496"/>
    </source>
</evidence>
<comment type="subcellular location">
    <subcellularLocation>
        <location evidence="1 14">Cell outer membrane</location>
        <topology evidence="1 14">Multi-pass membrane protein</topology>
    </subcellularLocation>
</comment>
<protein>
    <submittedName>
        <fullName evidence="19">Catecholate siderophore receptor Fiu</fullName>
    </submittedName>
</protein>
<dbReference type="GO" id="GO:0015344">
    <property type="term" value="F:siderophore uptake transmembrane transporter activity"/>
    <property type="evidence" value="ECO:0007669"/>
    <property type="project" value="TreeGrafter"/>
</dbReference>
<dbReference type="InterPro" id="IPR012910">
    <property type="entry name" value="Plug_dom"/>
</dbReference>
<keyword evidence="11 14" id="KW-0472">Membrane</keyword>
<feature type="domain" description="TonB-dependent receptor-like beta-barrel" evidence="17">
    <location>
        <begin position="273"/>
        <end position="741"/>
    </location>
</feature>
<evidence type="ECO:0000256" key="15">
    <source>
        <dbReference type="RuleBase" id="RU003357"/>
    </source>
</evidence>
<evidence type="ECO:0000256" key="14">
    <source>
        <dbReference type="PROSITE-ProRule" id="PRU01360"/>
    </source>
</evidence>
<dbReference type="NCBIfam" id="TIGR01783">
    <property type="entry name" value="TonB-siderophor"/>
    <property type="match status" value="1"/>
</dbReference>
<evidence type="ECO:0000313" key="19">
    <source>
        <dbReference type="EMBL" id="RKG39677.1"/>
    </source>
</evidence>
<evidence type="ECO:0000313" key="20">
    <source>
        <dbReference type="Proteomes" id="UP000280405"/>
    </source>
</evidence>
<evidence type="ECO:0000256" key="11">
    <source>
        <dbReference type="ARBA" id="ARBA00023136"/>
    </source>
</evidence>
<evidence type="ECO:0000256" key="1">
    <source>
        <dbReference type="ARBA" id="ARBA00004571"/>
    </source>
</evidence>
<evidence type="ECO:0000259" key="18">
    <source>
        <dbReference type="Pfam" id="PF07715"/>
    </source>
</evidence>
<dbReference type="NCBIfam" id="NF007349">
    <property type="entry name" value="PRK09840.1"/>
    <property type="match status" value="1"/>
</dbReference>
<dbReference type="Pfam" id="PF07715">
    <property type="entry name" value="Plug"/>
    <property type="match status" value="1"/>
</dbReference>
<keyword evidence="5" id="KW-0410">Iron transport</keyword>
<organism evidence="19 20">
    <name type="scientific">Acinetobacter rongchengensis</name>
    <dbReference type="NCBI Taxonomy" id="2419601"/>
    <lineage>
        <taxon>Bacteria</taxon>
        <taxon>Pseudomonadati</taxon>
        <taxon>Pseudomonadota</taxon>
        <taxon>Gammaproteobacteria</taxon>
        <taxon>Moraxellales</taxon>
        <taxon>Moraxellaceae</taxon>
        <taxon>Acinetobacter</taxon>
    </lineage>
</organism>
<dbReference type="EMBL" id="RAXT01000004">
    <property type="protein sequence ID" value="RKG39677.1"/>
    <property type="molecule type" value="Genomic_DNA"/>
</dbReference>
<evidence type="ECO:0000256" key="3">
    <source>
        <dbReference type="ARBA" id="ARBA00022448"/>
    </source>
</evidence>
<feature type="domain" description="TonB-dependent receptor plug" evidence="18">
    <location>
        <begin position="65"/>
        <end position="164"/>
    </location>
</feature>
<name>A0A3A8EXS8_9GAMM</name>
<keyword evidence="7 16" id="KW-0732">Signal</keyword>
<accession>A0A3A8EXS8</accession>
<dbReference type="Gene3D" id="2.40.170.20">
    <property type="entry name" value="TonB-dependent receptor, beta-barrel domain"/>
    <property type="match status" value="1"/>
</dbReference>
<dbReference type="GO" id="GO:0015891">
    <property type="term" value="P:siderophore transport"/>
    <property type="evidence" value="ECO:0007669"/>
    <property type="project" value="InterPro"/>
</dbReference>
<dbReference type="FunFam" id="2.170.130.10:FF:000001">
    <property type="entry name" value="Catecholate siderophore TonB-dependent receptor"/>
    <property type="match status" value="1"/>
</dbReference>
<evidence type="ECO:0000256" key="6">
    <source>
        <dbReference type="ARBA" id="ARBA00022692"/>
    </source>
</evidence>
<evidence type="ECO:0000256" key="9">
    <source>
        <dbReference type="ARBA" id="ARBA00023065"/>
    </source>
</evidence>
<dbReference type="SUPFAM" id="SSF56935">
    <property type="entry name" value="Porins"/>
    <property type="match status" value="1"/>
</dbReference>
<dbReference type="GO" id="GO:0038023">
    <property type="term" value="F:signaling receptor activity"/>
    <property type="evidence" value="ECO:0007669"/>
    <property type="project" value="InterPro"/>
</dbReference>
<evidence type="ECO:0000256" key="10">
    <source>
        <dbReference type="ARBA" id="ARBA00023077"/>
    </source>
</evidence>
<keyword evidence="9" id="KW-0406">Ion transport</keyword>
<dbReference type="PROSITE" id="PS52016">
    <property type="entry name" value="TONB_DEPENDENT_REC_3"/>
    <property type="match status" value="1"/>
</dbReference>
<evidence type="ECO:0000256" key="7">
    <source>
        <dbReference type="ARBA" id="ARBA00022729"/>
    </source>
</evidence>
<dbReference type="InterPro" id="IPR037066">
    <property type="entry name" value="Plug_dom_sf"/>
</dbReference>
<reference evidence="19 20" key="1">
    <citation type="submission" date="2018-09" db="EMBL/GenBank/DDBJ databases">
        <title>The draft genome of Acinetobacter spp. strains.</title>
        <authorList>
            <person name="Qin J."/>
            <person name="Feng Y."/>
            <person name="Zong Z."/>
        </authorList>
    </citation>
    <scope>NUCLEOTIDE SEQUENCE [LARGE SCALE GENOMIC DNA]</scope>
    <source>
        <strain evidence="19 20">WCHAc060115</strain>
    </source>
</reference>
<keyword evidence="20" id="KW-1185">Reference proteome</keyword>
<dbReference type="Gene3D" id="2.170.130.10">
    <property type="entry name" value="TonB-dependent receptor, plug domain"/>
    <property type="match status" value="1"/>
</dbReference>
<proteinExistence type="inferred from homology"/>
<keyword evidence="10 15" id="KW-0798">TonB box</keyword>
<keyword evidence="12 19" id="KW-0675">Receptor</keyword>
<evidence type="ECO:0000256" key="13">
    <source>
        <dbReference type="ARBA" id="ARBA00023237"/>
    </source>
</evidence>
<dbReference type="Proteomes" id="UP000280405">
    <property type="component" value="Unassembled WGS sequence"/>
</dbReference>
<evidence type="ECO:0000256" key="2">
    <source>
        <dbReference type="ARBA" id="ARBA00009810"/>
    </source>
</evidence>
<dbReference type="GO" id="GO:0009279">
    <property type="term" value="C:cell outer membrane"/>
    <property type="evidence" value="ECO:0007669"/>
    <property type="project" value="UniProtKB-SubCell"/>
</dbReference>
<dbReference type="InterPro" id="IPR000531">
    <property type="entry name" value="Beta-barrel_TonB"/>
</dbReference>
<dbReference type="OrthoDB" id="9790771at2"/>
<evidence type="ECO:0000256" key="12">
    <source>
        <dbReference type="ARBA" id="ARBA00023170"/>
    </source>
</evidence>
<evidence type="ECO:0000256" key="16">
    <source>
        <dbReference type="SAM" id="SignalP"/>
    </source>
</evidence>
<gene>
    <name evidence="19" type="ORF">D7V20_03485</name>
</gene>
<dbReference type="InterPro" id="IPR039426">
    <property type="entry name" value="TonB-dep_rcpt-like"/>
</dbReference>
<keyword evidence="4 14" id="KW-1134">Transmembrane beta strand</keyword>
<keyword evidence="3 14" id="KW-0813">Transport</keyword>
<dbReference type="Pfam" id="PF00593">
    <property type="entry name" value="TonB_dep_Rec_b-barrel"/>
    <property type="match status" value="1"/>
</dbReference>
<comment type="caution">
    <text evidence="19">The sequence shown here is derived from an EMBL/GenBank/DDBJ whole genome shotgun (WGS) entry which is preliminary data.</text>
</comment>
<keyword evidence="13 14" id="KW-0998">Cell outer membrane</keyword>
<comment type="similarity">
    <text evidence="2 14 15">Belongs to the TonB-dependent receptor family.</text>
</comment>
<keyword evidence="6 14" id="KW-0812">Transmembrane</keyword>
<dbReference type="CDD" id="cd01347">
    <property type="entry name" value="ligand_gated_channel"/>
    <property type="match status" value="1"/>
</dbReference>
<dbReference type="RefSeq" id="WP_120382950.1">
    <property type="nucleotide sequence ID" value="NZ_RAXT01000004.1"/>
</dbReference>
<evidence type="ECO:0000256" key="8">
    <source>
        <dbReference type="ARBA" id="ARBA00023004"/>
    </source>
</evidence>
<dbReference type="AlphaFoldDB" id="A0A3A8EXS8"/>
<feature type="signal peptide" evidence="16">
    <location>
        <begin position="1"/>
        <end position="28"/>
    </location>
</feature>